<accession>A0A1G7W2H1</accession>
<feature type="compositionally biased region" description="Polar residues" evidence="1">
    <location>
        <begin position="238"/>
        <end position="248"/>
    </location>
</feature>
<evidence type="ECO:0000313" key="5">
    <source>
        <dbReference type="Proteomes" id="UP000198923"/>
    </source>
</evidence>
<name>A0A1G7W2H1_9ACTN</name>
<dbReference type="Pfam" id="PF01757">
    <property type="entry name" value="Acyl_transf_3"/>
    <property type="match status" value="1"/>
</dbReference>
<feature type="compositionally biased region" description="Low complexity" evidence="1">
    <location>
        <begin position="98"/>
        <end position="112"/>
    </location>
</feature>
<feature type="compositionally biased region" description="Pro residues" evidence="1">
    <location>
        <begin position="226"/>
        <end position="237"/>
    </location>
</feature>
<keyword evidence="2" id="KW-0472">Membrane</keyword>
<feature type="compositionally biased region" description="Basic and acidic residues" evidence="1">
    <location>
        <begin position="251"/>
        <end position="265"/>
    </location>
</feature>
<feature type="compositionally biased region" description="Low complexity" evidence="1">
    <location>
        <begin position="503"/>
        <end position="512"/>
    </location>
</feature>
<feature type="transmembrane region" description="Helical" evidence="2">
    <location>
        <begin position="795"/>
        <end position="816"/>
    </location>
</feature>
<dbReference type="AlphaFoldDB" id="A0A1G7W2H1"/>
<feature type="region of interest" description="Disordered" evidence="1">
    <location>
        <begin position="562"/>
        <end position="589"/>
    </location>
</feature>
<feature type="transmembrane region" description="Helical" evidence="2">
    <location>
        <begin position="686"/>
        <end position="706"/>
    </location>
</feature>
<feature type="transmembrane region" description="Helical" evidence="2">
    <location>
        <begin position="712"/>
        <end position="732"/>
    </location>
</feature>
<dbReference type="InterPro" id="IPR052734">
    <property type="entry name" value="Nod_factor_acetyltransferase"/>
</dbReference>
<dbReference type="PANTHER" id="PTHR37312">
    <property type="entry name" value="MEMBRANE-BOUND ACYLTRANSFERASE YKRP-RELATED"/>
    <property type="match status" value="1"/>
</dbReference>
<feature type="transmembrane region" description="Helical" evidence="2">
    <location>
        <begin position="900"/>
        <end position="922"/>
    </location>
</feature>
<dbReference type="GO" id="GO:0016747">
    <property type="term" value="F:acyltransferase activity, transferring groups other than amino-acyl groups"/>
    <property type="evidence" value="ECO:0007669"/>
    <property type="project" value="InterPro"/>
</dbReference>
<protein>
    <submittedName>
        <fullName evidence="4">Fucose 4-O-acetylase</fullName>
    </submittedName>
</protein>
<feature type="transmembrane region" description="Helical" evidence="2">
    <location>
        <begin position="836"/>
        <end position="859"/>
    </location>
</feature>
<dbReference type="PANTHER" id="PTHR37312:SF1">
    <property type="entry name" value="MEMBRANE-BOUND ACYLTRANSFERASE YKRP-RELATED"/>
    <property type="match status" value="1"/>
</dbReference>
<evidence type="ECO:0000259" key="3">
    <source>
        <dbReference type="Pfam" id="PF01757"/>
    </source>
</evidence>
<evidence type="ECO:0000256" key="2">
    <source>
        <dbReference type="SAM" id="Phobius"/>
    </source>
</evidence>
<sequence>MSDIRSPFNVPAPRDTDPDSDVPAAPGHAPAEPPERRSDVRPPPQHGPASDSWPGDRGGHTRPSGGDAAASFSDDEDEAEITAWGYPAYGSRPYEGLAQSQGHSPSAGSPQSGGPGPSPAYPQSGAHGPPPGHARETQRDPGTDPLGHFAPPQPSGRPYADSPYAEPSPGDSLGGQTRDPLASPYERPAPRRPAAWEQDAPSTTGGTYWDKAWDKAPAPGTHDPLGAPPAPPAPPQSTDPYGTATSSGADPFDHFSARGGTDPHGRAAPWSGTDAFGRASFPGDGHDPLGPVSPRGGTDPLGRPSQPGGADPLSGLPVGTDSFGRPNPPAGTDPFGRPAPSGSTDTFSGTDVFGGTDPFGGTDAFGRTDAFGGTDAFGRTGVSRSAGIEPFGQTPRTDGTDPLGQIPQTGNIDPVGPPSALSGTDHFGRIAPPDGTDHFGRIAPPGGTDHFGQASFPGVTDPFARPNPPAGTDPFGRTGSGHGGGTDPFGQGPHGGTPPQPHTPGGQWPGPTDHVDHLSPGGVPLPRPTDRHMTNPHGVDTQHMGLHATRPQGVPHSIPPGVPPGVESAPPERTTSVQIPERTGMPPRGGAILTAVTETGIRARTAAAAPAQGARAPRKREPYLDNVKFILIWLVVAGHALVPTLDAHSGKSAYIFIFAFHMPLFVMISGYLSRNFWNSNAKTNKLVDTFLIPYVIVEVGYALLRLATGQKWSLTIMDPAWLNWYLLALLLWRLSTPVWKRMRYPFLVSVVIYMLAGFSAISGDFSMDRFFGLLPFFVLGLLLQPKHFEMLNRGWVKILAAVTLVGGAGVAILAAPHMSVRPMYFKYGFEDLGLTWLPGLGMRAALLIGSMALSFAVLALAPRGETWYTDLGTRTLYAYLLHGIPVMIGKETGLLNLPWLHGPLGVIAISTASLLLAVILCLPITRTAFKWLLEPRLVWLYRRPSR</sequence>
<feature type="compositionally biased region" description="Gly residues" evidence="1">
    <location>
        <begin position="478"/>
        <end position="495"/>
    </location>
</feature>
<feature type="transmembrane region" description="Helical" evidence="2">
    <location>
        <begin position="654"/>
        <end position="674"/>
    </location>
</feature>
<keyword evidence="5" id="KW-1185">Reference proteome</keyword>
<dbReference type="EMBL" id="FNCN01000006">
    <property type="protein sequence ID" value="SDG65350.1"/>
    <property type="molecule type" value="Genomic_DNA"/>
</dbReference>
<feature type="region of interest" description="Disordered" evidence="1">
    <location>
        <begin position="1"/>
        <end position="542"/>
    </location>
</feature>
<dbReference type="STRING" id="504805.SAMN05421505_106136"/>
<proteinExistence type="predicted"/>
<feature type="transmembrane region" description="Helical" evidence="2">
    <location>
        <begin position="744"/>
        <end position="761"/>
    </location>
</feature>
<dbReference type="InterPro" id="IPR002656">
    <property type="entry name" value="Acyl_transf_3_dom"/>
</dbReference>
<dbReference type="Proteomes" id="UP000198923">
    <property type="component" value="Unassembled WGS sequence"/>
</dbReference>
<keyword evidence="2" id="KW-1133">Transmembrane helix</keyword>
<organism evidence="4 5">
    <name type="scientific">Sinosporangium album</name>
    <dbReference type="NCBI Taxonomy" id="504805"/>
    <lineage>
        <taxon>Bacteria</taxon>
        <taxon>Bacillati</taxon>
        <taxon>Actinomycetota</taxon>
        <taxon>Actinomycetes</taxon>
        <taxon>Streptosporangiales</taxon>
        <taxon>Streptosporangiaceae</taxon>
        <taxon>Sinosporangium</taxon>
    </lineage>
</organism>
<feature type="transmembrane region" description="Helical" evidence="2">
    <location>
        <begin position="767"/>
        <end position="783"/>
    </location>
</feature>
<gene>
    <name evidence="4" type="ORF">SAMN05421505_106136</name>
</gene>
<evidence type="ECO:0000313" key="4">
    <source>
        <dbReference type="EMBL" id="SDG65350.1"/>
    </source>
</evidence>
<keyword evidence="2" id="KW-0812">Transmembrane</keyword>
<feature type="domain" description="Acyltransferase 3" evidence="3">
    <location>
        <begin position="622"/>
        <end position="920"/>
    </location>
</feature>
<feature type="transmembrane region" description="Helical" evidence="2">
    <location>
        <begin position="871"/>
        <end position="888"/>
    </location>
</feature>
<reference evidence="4 5" key="1">
    <citation type="submission" date="2016-10" db="EMBL/GenBank/DDBJ databases">
        <authorList>
            <person name="de Groot N.N."/>
        </authorList>
    </citation>
    <scope>NUCLEOTIDE SEQUENCE [LARGE SCALE GENOMIC DNA]</scope>
    <source>
        <strain evidence="4 5">CPCC 201354</strain>
    </source>
</reference>
<feature type="compositionally biased region" description="Basic and acidic residues" evidence="1">
    <location>
        <begin position="133"/>
        <end position="142"/>
    </location>
</feature>
<evidence type="ECO:0000256" key="1">
    <source>
        <dbReference type="SAM" id="MobiDB-lite"/>
    </source>
</evidence>